<evidence type="ECO:0000313" key="8">
    <source>
        <dbReference type="Proteomes" id="UP000501060"/>
    </source>
</evidence>
<dbReference type="InterPro" id="IPR051843">
    <property type="entry name" value="CPA1_transporter"/>
</dbReference>
<feature type="transmembrane region" description="Helical" evidence="5">
    <location>
        <begin position="151"/>
        <end position="171"/>
    </location>
</feature>
<feature type="transmembrane region" description="Helical" evidence="5">
    <location>
        <begin position="239"/>
        <end position="256"/>
    </location>
</feature>
<feature type="transmembrane region" description="Helical" evidence="5">
    <location>
        <begin position="119"/>
        <end position="139"/>
    </location>
</feature>
<evidence type="ECO:0000256" key="4">
    <source>
        <dbReference type="ARBA" id="ARBA00023136"/>
    </source>
</evidence>
<dbReference type="RefSeq" id="WP_169604837.1">
    <property type="nucleotide sequence ID" value="NZ_CP051481.1"/>
</dbReference>
<reference evidence="7 8" key="1">
    <citation type="submission" date="2020-04" db="EMBL/GenBank/DDBJ databases">
        <title>Novel Mycoplasma species detected in Phocoena phocoena (harbor porpoise) from the USA.</title>
        <authorList>
            <person name="Volokhov D.V."/>
        </authorList>
    </citation>
    <scope>NUCLEOTIDE SEQUENCE [LARGE SCALE GENOMIC DNA]</scope>
    <source>
        <strain evidence="7 8">Phocoena C-264-GEN</strain>
    </source>
</reference>
<evidence type="ECO:0000256" key="1">
    <source>
        <dbReference type="ARBA" id="ARBA00004141"/>
    </source>
</evidence>
<dbReference type="Pfam" id="PF00999">
    <property type="entry name" value="Na_H_Exchanger"/>
    <property type="match status" value="1"/>
</dbReference>
<dbReference type="PANTHER" id="PTHR31102:SF1">
    <property type="entry name" value="CATION_H+ EXCHANGER DOMAIN-CONTAINING PROTEIN"/>
    <property type="match status" value="1"/>
</dbReference>
<dbReference type="GO" id="GO:0015297">
    <property type="term" value="F:antiporter activity"/>
    <property type="evidence" value="ECO:0007669"/>
    <property type="project" value="InterPro"/>
</dbReference>
<feature type="transmembrane region" description="Helical" evidence="5">
    <location>
        <begin position="84"/>
        <end position="107"/>
    </location>
</feature>
<feature type="transmembrane region" description="Helical" evidence="5">
    <location>
        <begin position="277"/>
        <end position="295"/>
    </location>
</feature>
<dbReference type="AlphaFoldDB" id="A0A858U7T3"/>
<dbReference type="GO" id="GO:0016020">
    <property type="term" value="C:membrane"/>
    <property type="evidence" value="ECO:0007669"/>
    <property type="project" value="UniProtKB-SubCell"/>
</dbReference>
<dbReference type="Proteomes" id="UP000501060">
    <property type="component" value="Chromosome"/>
</dbReference>
<proteinExistence type="predicted"/>
<feature type="transmembrane region" description="Helical" evidence="5">
    <location>
        <begin position="333"/>
        <end position="357"/>
    </location>
</feature>
<gene>
    <name evidence="7" type="ORF">HGG69_00360</name>
</gene>
<protein>
    <submittedName>
        <fullName evidence="7">Sodium:proton antiporter</fullName>
    </submittedName>
</protein>
<dbReference type="EMBL" id="CP051481">
    <property type="protein sequence ID" value="QJG66786.1"/>
    <property type="molecule type" value="Genomic_DNA"/>
</dbReference>
<evidence type="ECO:0000256" key="3">
    <source>
        <dbReference type="ARBA" id="ARBA00022989"/>
    </source>
</evidence>
<keyword evidence="4 5" id="KW-0472">Membrane</keyword>
<accession>A0A858U7T3</accession>
<dbReference type="Gene3D" id="1.20.1530.20">
    <property type="match status" value="1"/>
</dbReference>
<organism evidence="7 8">
    <name type="scientific">Mycoplasma phocoenae</name>
    <dbReference type="NCBI Taxonomy" id="754517"/>
    <lineage>
        <taxon>Bacteria</taxon>
        <taxon>Bacillati</taxon>
        <taxon>Mycoplasmatota</taxon>
        <taxon>Mollicutes</taxon>
        <taxon>Mycoplasmataceae</taxon>
        <taxon>Mycoplasma</taxon>
    </lineage>
</organism>
<feature type="transmembrane region" description="Helical" evidence="5">
    <location>
        <begin position="363"/>
        <end position="382"/>
    </location>
</feature>
<name>A0A858U7T3_9MOLU</name>
<comment type="subcellular location">
    <subcellularLocation>
        <location evidence="1">Membrane</location>
        <topology evidence="1">Multi-pass membrane protein</topology>
    </subcellularLocation>
</comment>
<dbReference type="InterPro" id="IPR006153">
    <property type="entry name" value="Cation/H_exchanger_TM"/>
</dbReference>
<feature type="transmembrane region" description="Helical" evidence="5">
    <location>
        <begin position="301"/>
        <end position="321"/>
    </location>
</feature>
<evidence type="ECO:0000259" key="6">
    <source>
        <dbReference type="Pfam" id="PF00999"/>
    </source>
</evidence>
<feature type="transmembrane region" description="Helical" evidence="5">
    <location>
        <begin position="216"/>
        <end position="233"/>
    </location>
</feature>
<evidence type="ECO:0000256" key="5">
    <source>
        <dbReference type="SAM" id="Phobius"/>
    </source>
</evidence>
<keyword evidence="8" id="KW-1185">Reference proteome</keyword>
<keyword evidence="3 5" id="KW-1133">Transmembrane helix</keyword>
<dbReference type="KEGG" id="mphe:HGG69_00360"/>
<evidence type="ECO:0000256" key="2">
    <source>
        <dbReference type="ARBA" id="ARBA00022692"/>
    </source>
</evidence>
<feature type="domain" description="Cation/H+ exchanger transmembrane" evidence="6">
    <location>
        <begin position="13"/>
        <end position="383"/>
    </location>
</feature>
<dbReference type="InterPro" id="IPR038770">
    <property type="entry name" value="Na+/solute_symporter_sf"/>
</dbReference>
<dbReference type="PANTHER" id="PTHR31102">
    <property type="match status" value="1"/>
</dbReference>
<dbReference type="GO" id="GO:1902600">
    <property type="term" value="P:proton transmembrane transport"/>
    <property type="evidence" value="ECO:0007669"/>
    <property type="project" value="InterPro"/>
</dbReference>
<evidence type="ECO:0000313" key="7">
    <source>
        <dbReference type="EMBL" id="QJG66786.1"/>
    </source>
</evidence>
<sequence length="401" mass="43065">MILSLSLILLLGFLAGFICKQIKLPPLIGMLGVGIIIGPSVLNIIDKSLLAIASELRSIALIVILTRAGLKLKTTDLRAIGRPAVLISFVPATFELLAVVIFAPLLIEGIKPLDAAMMGSVLAAVSPAVIIPTMIKIMSEKYGVKKRIPHLILAGSSVDDIYVIVLFYALLNFSLGNSMTAWDIIKVPLSIILGVGLGLILGYIIVKLFKWIQLPNIIQLIIVLGISFGLYGLEHTFEKYFPVSALLAVISLALMIQKLNPKEAAIMEKSYSNIWQVFEIILFVLVGAATDLQSLNKSGLMLTLVIVIALIFRGIGVMLALIKTGLTVKEKIFCIISFIPKATVQAAIGGIALANGLSSGTSILSLAVLSILITAPLGSILIELTYKKLLTKNDDYILEKV</sequence>
<keyword evidence="2 5" id="KW-0812">Transmembrane</keyword>
<feature type="transmembrane region" description="Helical" evidence="5">
    <location>
        <begin position="191"/>
        <end position="209"/>
    </location>
</feature>